<evidence type="ECO:0000313" key="1">
    <source>
        <dbReference type="EMBL" id="GBC09686.1"/>
    </source>
</evidence>
<dbReference type="AlphaFoldDB" id="A0A2Z6S360"/>
<evidence type="ECO:0000313" key="2">
    <source>
        <dbReference type="EMBL" id="GES73835.1"/>
    </source>
</evidence>
<dbReference type="Proteomes" id="UP000615446">
    <property type="component" value="Unassembled WGS sequence"/>
</dbReference>
<protein>
    <submittedName>
        <fullName evidence="1">Uncharacterized protein</fullName>
    </submittedName>
</protein>
<reference evidence="2" key="2">
    <citation type="submission" date="2019-10" db="EMBL/GenBank/DDBJ databases">
        <title>Conservation and host-specific expression of non-tandemly repeated heterogenous ribosome RNA gene in arbuscular mycorrhizal fungi.</title>
        <authorList>
            <person name="Maeda T."/>
            <person name="Kobayashi Y."/>
            <person name="Nakagawa T."/>
            <person name="Ezawa T."/>
            <person name="Yamaguchi K."/>
            <person name="Bino T."/>
            <person name="Nishimoto Y."/>
            <person name="Shigenobu S."/>
            <person name="Kawaguchi M."/>
        </authorList>
    </citation>
    <scope>NUCLEOTIDE SEQUENCE</scope>
    <source>
        <strain evidence="2">HR1</strain>
    </source>
</reference>
<dbReference type="EMBL" id="BLAL01000011">
    <property type="protein sequence ID" value="GES73835.1"/>
    <property type="molecule type" value="Genomic_DNA"/>
</dbReference>
<organism evidence="1 3">
    <name type="scientific">Rhizophagus clarus</name>
    <dbReference type="NCBI Taxonomy" id="94130"/>
    <lineage>
        <taxon>Eukaryota</taxon>
        <taxon>Fungi</taxon>
        <taxon>Fungi incertae sedis</taxon>
        <taxon>Mucoromycota</taxon>
        <taxon>Glomeromycotina</taxon>
        <taxon>Glomeromycetes</taxon>
        <taxon>Glomerales</taxon>
        <taxon>Glomeraceae</taxon>
        <taxon>Rhizophagus</taxon>
    </lineage>
</organism>
<dbReference type="EMBL" id="BEXD01004320">
    <property type="protein sequence ID" value="GBC09686.1"/>
    <property type="molecule type" value="Genomic_DNA"/>
</dbReference>
<dbReference type="OrthoDB" id="10440922at2759"/>
<proteinExistence type="predicted"/>
<evidence type="ECO:0000313" key="3">
    <source>
        <dbReference type="Proteomes" id="UP000247702"/>
    </source>
</evidence>
<keyword evidence="3" id="KW-1185">Reference proteome</keyword>
<dbReference type="Proteomes" id="UP000247702">
    <property type="component" value="Unassembled WGS sequence"/>
</dbReference>
<sequence>MPSSVLIQCKFYHYVSVDASFYYINCKNISHNTYLDEYHNHDHEFFYSDNKANYHVTCKLLSHSLIENLLNGIDPDINDVKMEYLSLNKKLNLENSLRIKLSSYIIERGYSDKNTGHYIAIKTTACTQDNVDNCLSRSDHVASDVGEYITYPQQQVDFNNINNISQQTYPVGIQAVSMIYDSQDSFNNQNGVEDFRQHQIHENDHYNVLNVAESSDHLQYHVSGRELDYDNNTNLLNRNIVDNVTQASTMIDNSNFLSCDDTQNLYGQQIEPVQFYPYQTNSDQNYNNDFNYQHIISA</sequence>
<reference evidence="1 3" key="1">
    <citation type="submission" date="2017-11" db="EMBL/GenBank/DDBJ databases">
        <title>The genome of Rhizophagus clarus HR1 reveals common genetic basis of auxotrophy among arbuscular mycorrhizal fungi.</title>
        <authorList>
            <person name="Kobayashi Y."/>
        </authorList>
    </citation>
    <scope>NUCLEOTIDE SEQUENCE [LARGE SCALE GENOMIC DNA]</scope>
    <source>
        <strain evidence="1 3">HR1</strain>
    </source>
</reference>
<accession>A0A2Z6S360</accession>
<name>A0A2Z6S360_9GLOM</name>
<comment type="caution">
    <text evidence="1">The sequence shown here is derived from an EMBL/GenBank/DDBJ whole genome shotgun (WGS) entry which is preliminary data.</text>
</comment>
<gene>
    <name evidence="2" type="ORF">RCL2_000134800</name>
    <name evidence="1" type="ORF">RclHR1_09040005</name>
</gene>